<keyword evidence="7" id="KW-0963">Cytoplasm</keyword>
<proteinExistence type="inferred from homology"/>
<evidence type="ECO:0000256" key="3">
    <source>
        <dbReference type="ARBA" id="ARBA00022650"/>
    </source>
</evidence>
<evidence type="ECO:0000256" key="4">
    <source>
        <dbReference type="ARBA" id="ARBA00022857"/>
    </source>
</evidence>
<dbReference type="HAMAP" id="MF_00412">
    <property type="entry name" value="ProA"/>
    <property type="match status" value="1"/>
</dbReference>
<dbReference type="Gene3D" id="3.40.605.10">
    <property type="entry name" value="Aldehyde Dehydrogenase, Chain A, domain 1"/>
    <property type="match status" value="1"/>
</dbReference>
<dbReference type="InterPro" id="IPR015590">
    <property type="entry name" value="Aldehyde_DH_dom"/>
</dbReference>
<dbReference type="InterPro" id="IPR016162">
    <property type="entry name" value="Ald_DH_N"/>
</dbReference>
<keyword evidence="10" id="KW-1185">Reference proteome</keyword>
<comment type="pathway">
    <text evidence="1 7">Amino-acid biosynthesis; L-proline biosynthesis; L-glutamate 5-semialdehyde from L-glutamate: step 2/2.</text>
</comment>
<comment type="function">
    <text evidence="7">Catalyzes the NADPH-dependent reduction of L-glutamate 5-phosphate into L-glutamate 5-semialdehyde and phosphate. The product spontaneously undergoes cyclization to form 1-pyrroline-5-carboxylate.</text>
</comment>
<dbReference type="GO" id="GO:0005737">
    <property type="term" value="C:cytoplasm"/>
    <property type="evidence" value="ECO:0007669"/>
    <property type="project" value="UniProtKB-SubCell"/>
</dbReference>
<organism evidence="9 10">
    <name type="scientific">Candidatus Methylomirabilis lanthanidiphila</name>
    <dbReference type="NCBI Taxonomy" id="2211376"/>
    <lineage>
        <taxon>Bacteria</taxon>
        <taxon>Candidatus Methylomirabilota</taxon>
        <taxon>Candidatus Methylomirabilia</taxon>
        <taxon>Candidatus Methylomirabilales</taxon>
        <taxon>Candidatus Methylomirabilaceae</taxon>
        <taxon>Candidatus Methylomirabilis</taxon>
    </lineage>
</organism>
<evidence type="ECO:0000256" key="2">
    <source>
        <dbReference type="ARBA" id="ARBA00022605"/>
    </source>
</evidence>
<dbReference type="GO" id="GO:0055129">
    <property type="term" value="P:L-proline biosynthetic process"/>
    <property type="evidence" value="ECO:0007669"/>
    <property type="project" value="UniProtKB-UniRule"/>
</dbReference>
<protein>
    <recommendedName>
        <fullName evidence="7">Gamma-glutamyl phosphate reductase</fullName>
        <shortName evidence="7">GPR</shortName>
        <ecNumber evidence="7">1.2.1.41</ecNumber>
    </recommendedName>
    <alternativeName>
        <fullName evidence="7">Glutamate-5-semialdehyde dehydrogenase</fullName>
    </alternativeName>
    <alternativeName>
        <fullName evidence="7">Glutamyl-gamma-semialdehyde dehydrogenase</fullName>
        <shortName evidence="7">GSA dehydrogenase</shortName>
    </alternativeName>
</protein>
<comment type="subcellular location">
    <subcellularLocation>
        <location evidence="7">Cytoplasm</location>
    </subcellularLocation>
</comment>
<dbReference type="Gene3D" id="3.40.309.10">
    <property type="entry name" value="Aldehyde Dehydrogenase, Chain A, domain 2"/>
    <property type="match status" value="1"/>
</dbReference>
<evidence type="ECO:0000259" key="8">
    <source>
        <dbReference type="Pfam" id="PF00171"/>
    </source>
</evidence>
<dbReference type="Proteomes" id="UP000334340">
    <property type="component" value="Unassembled WGS sequence"/>
</dbReference>
<reference evidence="9 10" key="1">
    <citation type="submission" date="2019-07" db="EMBL/GenBank/DDBJ databases">
        <authorList>
            <person name="Cremers G."/>
        </authorList>
    </citation>
    <scope>NUCLEOTIDE SEQUENCE [LARGE SCALE GENOMIC DNA]</scope>
</reference>
<dbReference type="InterPro" id="IPR012134">
    <property type="entry name" value="Glu-5-SA_DH"/>
</dbReference>
<dbReference type="PIRSF" id="PIRSF000151">
    <property type="entry name" value="GPR"/>
    <property type="match status" value="1"/>
</dbReference>
<dbReference type="AlphaFoldDB" id="A0A564ZIM6"/>
<dbReference type="PANTHER" id="PTHR11063:SF8">
    <property type="entry name" value="DELTA-1-PYRROLINE-5-CARBOXYLATE SYNTHASE"/>
    <property type="match status" value="1"/>
</dbReference>
<dbReference type="InterPro" id="IPR016163">
    <property type="entry name" value="Ald_DH_C"/>
</dbReference>
<comment type="catalytic activity">
    <reaction evidence="6 7">
        <text>L-glutamate 5-semialdehyde + phosphate + NADP(+) = L-glutamyl 5-phosphate + NADPH + H(+)</text>
        <dbReference type="Rhea" id="RHEA:19541"/>
        <dbReference type="ChEBI" id="CHEBI:15378"/>
        <dbReference type="ChEBI" id="CHEBI:43474"/>
        <dbReference type="ChEBI" id="CHEBI:57783"/>
        <dbReference type="ChEBI" id="CHEBI:58066"/>
        <dbReference type="ChEBI" id="CHEBI:58274"/>
        <dbReference type="ChEBI" id="CHEBI:58349"/>
        <dbReference type="EC" id="1.2.1.41"/>
    </reaction>
</comment>
<dbReference type="EC" id="1.2.1.41" evidence="7"/>
<dbReference type="SUPFAM" id="SSF53720">
    <property type="entry name" value="ALDH-like"/>
    <property type="match status" value="1"/>
</dbReference>
<accession>A0A564ZIM6</accession>
<evidence type="ECO:0000256" key="7">
    <source>
        <dbReference type="HAMAP-Rule" id="MF_00412"/>
    </source>
</evidence>
<feature type="domain" description="Aldehyde dehydrogenase" evidence="8">
    <location>
        <begin position="30"/>
        <end position="284"/>
    </location>
</feature>
<dbReference type="EMBL" id="CABIKM010000021">
    <property type="protein sequence ID" value="VUZ84946.1"/>
    <property type="molecule type" value="Genomic_DNA"/>
</dbReference>
<dbReference type="CDD" id="cd07079">
    <property type="entry name" value="ALDH_F18-19_ProA-GPR"/>
    <property type="match status" value="1"/>
</dbReference>
<name>A0A564ZIM6_9BACT</name>
<keyword evidence="5 7" id="KW-0560">Oxidoreductase</keyword>
<dbReference type="Pfam" id="PF00171">
    <property type="entry name" value="Aldedh"/>
    <property type="match status" value="2"/>
</dbReference>
<evidence type="ECO:0000256" key="1">
    <source>
        <dbReference type="ARBA" id="ARBA00004985"/>
    </source>
</evidence>
<dbReference type="InterPro" id="IPR000965">
    <property type="entry name" value="GPR_dom"/>
</dbReference>
<gene>
    <name evidence="7 9" type="primary">proA</name>
    <name evidence="9" type="ORF">MELA_01321</name>
</gene>
<evidence type="ECO:0000313" key="9">
    <source>
        <dbReference type="EMBL" id="VUZ84946.1"/>
    </source>
</evidence>
<evidence type="ECO:0000256" key="6">
    <source>
        <dbReference type="ARBA" id="ARBA00049024"/>
    </source>
</evidence>
<keyword evidence="3 7" id="KW-0641">Proline biosynthesis</keyword>
<keyword evidence="4 7" id="KW-0521">NADP</keyword>
<evidence type="ECO:0000256" key="5">
    <source>
        <dbReference type="ARBA" id="ARBA00023002"/>
    </source>
</evidence>
<comment type="similarity">
    <text evidence="7">Belongs to the gamma-glutamyl phosphate reductase family.</text>
</comment>
<dbReference type="GO" id="GO:0050661">
    <property type="term" value="F:NADP binding"/>
    <property type="evidence" value="ECO:0007669"/>
    <property type="project" value="InterPro"/>
</dbReference>
<sequence>MTADMVRELATAARLAARALAMVVPEVKNRAVTAMADALWSERAAILSANAVDLAEARSAQHPSALLDRLALDERRIEKMAAGVRQVAALPDPVGEITGMWRRPNGLLVGRMRVPLGVIGVIYEARPGVTADAAALCLKSGNAAILKGGREAIRSNRVISNLLADAAAANGLPKGCVAFIDSVDREAVSHLLQLTGLVDLIIPRGGEELIRAVQRTSAIPVLAHDKGLCHTYVDEGADLHMAEEIAYNAKVERPGVCNAMESLLVHEGVATLFLPQIVRRLQEAGVEIRGCPRTRTLVQGIGAATEADWDTEYLDLMLSIRVVGSFEEAVAHIAAHGSGLAEAIVTSDHSRAMRFLREVDAGAVFVNASTRFTDGGEFGMGAEMGISTQKLHARGPVGLTGLTCEKFIIFGDGQIRDSSK</sequence>
<dbReference type="NCBIfam" id="NF001221">
    <property type="entry name" value="PRK00197.1"/>
    <property type="match status" value="1"/>
</dbReference>
<dbReference type="UniPathway" id="UPA00098">
    <property type="reaction ID" value="UER00360"/>
</dbReference>
<dbReference type="PANTHER" id="PTHR11063">
    <property type="entry name" value="GLUTAMATE SEMIALDEHYDE DEHYDROGENASE"/>
    <property type="match status" value="1"/>
</dbReference>
<dbReference type="GO" id="GO:0004350">
    <property type="term" value="F:glutamate-5-semialdehyde dehydrogenase activity"/>
    <property type="evidence" value="ECO:0007669"/>
    <property type="project" value="UniProtKB-UniRule"/>
</dbReference>
<dbReference type="FunFam" id="3.40.309.10:FF:000006">
    <property type="entry name" value="Gamma-glutamyl phosphate reductase"/>
    <property type="match status" value="1"/>
</dbReference>
<dbReference type="InterPro" id="IPR016161">
    <property type="entry name" value="Ald_DH/histidinol_DH"/>
</dbReference>
<dbReference type="NCBIfam" id="TIGR00407">
    <property type="entry name" value="proA"/>
    <property type="match status" value="1"/>
</dbReference>
<feature type="domain" description="Aldehyde dehydrogenase" evidence="8">
    <location>
        <begin position="318"/>
        <end position="379"/>
    </location>
</feature>
<evidence type="ECO:0000313" key="10">
    <source>
        <dbReference type="Proteomes" id="UP000334340"/>
    </source>
</evidence>
<keyword evidence="2 7" id="KW-0028">Amino-acid biosynthesis</keyword>